<keyword evidence="3" id="KW-1185">Reference proteome</keyword>
<evidence type="ECO:0000313" key="2">
    <source>
        <dbReference type="EMBL" id="MEK9511764.1"/>
    </source>
</evidence>
<comment type="caution">
    <text evidence="2">The sequence shown here is derived from an EMBL/GenBank/DDBJ whole genome shotgun (WGS) entry which is preliminary data.</text>
</comment>
<dbReference type="Proteomes" id="UP001387447">
    <property type="component" value="Unassembled WGS sequence"/>
</dbReference>
<reference evidence="2 3" key="1">
    <citation type="journal article" date="2024" name="Front. Microbiol.">
        <title>Transcriptomic insights into the dominance of two phototrophs throughout the water column of a tropical hypersaline-alkaline crater lake (Dziani Dzaha, Mayotte).</title>
        <authorList>
            <person name="Duperron S."/>
            <person name="Halary S."/>
            <person name="Bouly J.-P."/>
            <person name="Roussel T."/>
            <person name="Hugoni M."/>
            <person name="Bruto M."/>
            <person name="Oger P."/>
            <person name="Duval C."/>
            <person name="Woo A."/>
            <person name="Jezequiel D."/>
            <person name="Ader M."/>
            <person name="Leboulanger C."/>
            <person name="Agogue H."/>
            <person name="Grossi V."/>
            <person name="Trousselier M."/>
            <person name="Bernard C."/>
        </authorList>
    </citation>
    <scope>NUCLEOTIDE SEQUENCE [LARGE SCALE GENOMIC DNA]</scope>
    <source>
        <strain evidence="2 3">PMC 851.14</strain>
    </source>
</reference>
<proteinExistence type="predicted"/>
<name>A0ABU9EK29_LIMFS</name>
<sequence length="77" mass="9110">MWLKREEETGSYQAIQPHQKGPKPKIPDENRFRELIWKHKDKTQKQIAELWGEGVTQQNVGNACQKWGITRKKNLLI</sequence>
<evidence type="ECO:0000256" key="1">
    <source>
        <dbReference type="SAM" id="MobiDB-lite"/>
    </source>
</evidence>
<gene>
    <name evidence="2" type="ORF">AAEJ74_08685</name>
</gene>
<dbReference type="RefSeq" id="WP_006624522.1">
    <property type="nucleotide sequence ID" value="NZ_JBBWYZ010000006.1"/>
</dbReference>
<feature type="region of interest" description="Disordered" evidence="1">
    <location>
        <begin position="1"/>
        <end position="28"/>
    </location>
</feature>
<evidence type="ECO:0000313" key="3">
    <source>
        <dbReference type="Proteomes" id="UP001387447"/>
    </source>
</evidence>
<protein>
    <recommendedName>
        <fullName evidence="4">Transposase</fullName>
    </recommendedName>
</protein>
<organism evidence="2 3">
    <name type="scientific">Limnospira fusiformis PMC 851.14</name>
    <dbReference type="NCBI Taxonomy" id="2219512"/>
    <lineage>
        <taxon>Bacteria</taxon>
        <taxon>Bacillati</taxon>
        <taxon>Cyanobacteriota</taxon>
        <taxon>Cyanophyceae</taxon>
        <taxon>Oscillatoriophycideae</taxon>
        <taxon>Oscillatoriales</taxon>
        <taxon>Sirenicapillariaceae</taxon>
        <taxon>Limnospira</taxon>
    </lineage>
</organism>
<evidence type="ECO:0008006" key="4">
    <source>
        <dbReference type="Google" id="ProtNLM"/>
    </source>
</evidence>
<accession>A0ABU9EK29</accession>
<dbReference type="EMBL" id="JBBWYZ010000006">
    <property type="protein sequence ID" value="MEK9511764.1"/>
    <property type="molecule type" value="Genomic_DNA"/>
</dbReference>